<evidence type="ECO:0000256" key="1">
    <source>
        <dbReference type="ARBA" id="ARBA00004651"/>
    </source>
</evidence>
<evidence type="ECO:0000256" key="3">
    <source>
        <dbReference type="ARBA" id="ARBA00022475"/>
    </source>
</evidence>
<feature type="transmembrane region" description="Helical" evidence="7">
    <location>
        <begin position="7"/>
        <end position="26"/>
    </location>
</feature>
<dbReference type="InterPro" id="IPR023090">
    <property type="entry name" value="UPF0702_alpha/beta_dom_sf"/>
</dbReference>
<reference evidence="10 11" key="1">
    <citation type="submission" date="2016-02" db="EMBL/GenBank/DDBJ databases">
        <authorList>
            <consortium name="Pathogen Informatics"/>
        </authorList>
    </citation>
    <scope>NUCLEOTIDE SEQUENCE [LARGE SCALE GENOMIC DNA]</scope>
    <source>
        <strain evidence="10 11">SS1013</strain>
    </source>
</reference>
<proteinExistence type="inferred from homology"/>
<comment type="subcellular location">
    <subcellularLocation>
        <location evidence="1">Cell membrane</location>
        <topology evidence="1">Multi-pass membrane protein</topology>
    </subcellularLocation>
</comment>
<keyword evidence="4 7" id="KW-0812">Transmembrane</keyword>
<name>A0A0Z8MYE7_STRSU</name>
<feature type="transmembrane region" description="Helical" evidence="7">
    <location>
        <begin position="59"/>
        <end position="80"/>
    </location>
</feature>
<dbReference type="Gene3D" id="3.30.240.20">
    <property type="entry name" value="bsu07140 like domains"/>
    <property type="match status" value="2"/>
</dbReference>
<protein>
    <submittedName>
        <fullName evidence="10">Putative membrane protein yetF</fullName>
    </submittedName>
</protein>
<dbReference type="InterPro" id="IPR007353">
    <property type="entry name" value="DUF421"/>
</dbReference>
<keyword evidence="3" id="KW-1003">Cell membrane</keyword>
<evidence type="ECO:0000256" key="2">
    <source>
        <dbReference type="ARBA" id="ARBA00006448"/>
    </source>
</evidence>
<evidence type="ECO:0000313" key="10">
    <source>
        <dbReference type="EMBL" id="CYW17446.1"/>
    </source>
</evidence>
<dbReference type="GO" id="GO:0005886">
    <property type="term" value="C:plasma membrane"/>
    <property type="evidence" value="ECO:0007669"/>
    <property type="project" value="UniProtKB-SubCell"/>
</dbReference>
<feature type="domain" description="YetF-like N-terminal transmembrane" evidence="9">
    <location>
        <begin position="4"/>
        <end position="78"/>
    </location>
</feature>
<evidence type="ECO:0000256" key="7">
    <source>
        <dbReference type="SAM" id="Phobius"/>
    </source>
</evidence>
<feature type="domain" description="YetF C-terminal" evidence="8">
    <location>
        <begin position="82"/>
        <end position="197"/>
    </location>
</feature>
<dbReference type="Proteomes" id="UP000069526">
    <property type="component" value="Unassembled WGS sequence"/>
</dbReference>
<dbReference type="PANTHER" id="PTHR34582">
    <property type="entry name" value="UPF0702 TRANSMEMBRANE PROTEIN YCAP"/>
    <property type="match status" value="1"/>
</dbReference>
<dbReference type="PANTHER" id="PTHR34582:SF6">
    <property type="entry name" value="UPF0702 TRANSMEMBRANE PROTEIN YCAP"/>
    <property type="match status" value="1"/>
</dbReference>
<sequence>MDLYVLAACKFIIGIFVMILQINILGKYEFSANTPLNQIQNYVLGGIIGGVIYNSSISLLTFVIVLLIWSLVVIVVKLLINQKWIKSLVVGNPVLLIKNGRVNVENCTRVGLSADQLMLHIRMAGLQSTSDVKSAIMEPSGSLTILDKHSRNPKFPLISNGRINDDVMDLIGKNQEWLLEQLEAESYQLKDIFLAEYVDGQLWLTPYVENDR</sequence>
<evidence type="ECO:0000313" key="11">
    <source>
        <dbReference type="Proteomes" id="UP000069526"/>
    </source>
</evidence>
<dbReference type="Pfam" id="PF20730">
    <property type="entry name" value="YetF_N"/>
    <property type="match status" value="1"/>
</dbReference>
<dbReference type="Pfam" id="PF04239">
    <property type="entry name" value="DUF421"/>
    <property type="match status" value="1"/>
</dbReference>
<accession>A0A0Z8MYE7</accession>
<dbReference type="EMBL" id="FIJK01000011">
    <property type="protein sequence ID" value="CYW17446.1"/>
    <property type="molecule type" value="Genomic_DNA"/>
</dbReference>
<comment type="similarity">
    <text evidence="2">Belongs to the UPF0702 family.</text>
</comment>
<evidence type="ECO:0000256" key="4">
    <source>
        <dbReference type="ARBA" id="ARBA00022692"/>
    </source>
</evidence>
<evidence type="ECO:0000259" key="9">
    <source>
        <dbReference type="Pfam" id="PF20730"/>
    </source>
</evidence>
<organism evidence="10 11">
    <name type="scientific">Streptococcus suis</name>
    <dbReference type="NCBI Taxonomy" id="1307"/>
    <lineage>
        <taxon>Bacteria</taxon>
        <taxon>Bacillati</taxon>
        <taxon>Bacillota</taxon>
        <taxon>Bacilli</taxon>
        <taxon>Lactobacillales</taxon>
        <taxon>Streptococcaceae</taxon>
        <taxon>Streptococcus</taxon>
    </lineage>
</organism>
<evidence type="ECO:0000256" key="6">
    <source>
        <dbReference type="ARBA" id="ARBA00023136"/>
    </source>
</evidence>
<gene>
    <name evidence="10" type="primary">yetF</name>
    <name evidence="10" type="ORF">ERS132539_00670</name>
</gene>
<evidence type="ECO:0000256" key="5">
    <source>
        <dbReference type="ARBA" id="ARBA00022989"/>
    </source>
</evidence>
<dbReference type="AlphaFoldDB" id="A0A0Z8MYE7"/>
<keyword evidence="6 7" id="KW-0472">Membrane</keyword>
<evidence type="ECO:0000259" key="8">
    <source>
        <dbReference type="Pfam" id="PF04239"/>
    </source>
</evidence>
<dbReference type="RefSeq" id="WP_044766473.1">
    <property type="nucleotide sequence ID" value="NZ_CEIH01000016.1"/>
</dbReference>
<keyword evidence="5 7" id="KW-1133">Transmembrane helix</keyword>
<dbReference type="InterPro" id="IPR048454">
    <property type="entry name" value="YetF_N"/>
</dbReference>